<dbReference type="Pfam" id="PF13188">
    <property type="entry name" value="PAS_8"/>
    <property type="match status" value="1"/>
</dbReference>
<dbReference type="InterPro" id="IPR000014">
    <property type="entry name" value="PAS"/>
</dbReference>
<protein>
    <recommendedName>
        <fullName evidence="2">PAS domain-containing protein</fullName>
    </recommendedName>
</protein>
<dbReference type="InterPro" id="IPR029016">
    <property type="entry name" value="GAF-like_dom_sf"/>
</dbReference>
<keyword evidence="4" id="KW-1185">Reference proteome</keyword>
<dbReference type="EMBL" id="BNBC01000050">
    <property type="protein sequence ID" value="GHF06288.1"/>
    <property type="molecule type" value="Genomic_DNA"/>
</dbReference>
<dbReference type="SMART" id="SM00331">
    <property type="entry name" value="PP2C_SIG"/>
    <property type="match status" value="1"/>
</dbReference>
<dbReference type="SMART" id="SM00091">
    <property type="entry name" value="PAS"/>
    <property type="match status" value="1"/>
</dbReference>
<dbReference type="InterPro" id="IPR052016">
    <property type="entry name" value="Bact_Sigma-Reg"/>
</dbReference>
<dbReference type="Gene3D" id="3.60.40.10">
    <property type="entry name" value="PPM-type phosphatase domain"/>
    <property type="match status" value="1"/>
</dbReference>
<dbReference type="FunFam" id="3.30.565.10:FF:000028">
    <property type="entry name" value="PAS sensor protein"/>
    <property type="match status" value="1"/>
</dbReference>
<dbReference type="InterPro" id="IPR035965">
    <property type="entry name" value="PAS-like_dom_sf"/>
</dbReference>
<sequence length="844" mass="90497">MGVSGVASSAGPGDPFDIASTAVAVIDAEGLIVHWSRGAEELIGHPARAVLGRPAGSLLVYGDPAAVPEFLRGIDRAWAGVITVRHRSDGAVRLAVRVCRLSGAGGTGAPDGSDWLVLGCDAVRRRRHEMYEAVARALLDQSPLGVAVLDTQLRYRWANRALAGMDDTAAEAAGAPYTGEGAGSAGTAAAEGGARDENTLRALVATARESSVVTRQARQVLLSGQCQVTLEHTPPRHAAADTGGQGRSRLRSFFPLRDGAGRTLGICYAALDLTGQDPARERLALLNAATDHIGTTLDLDRTVQELAEVLVPQVADFAAIDLLDAVHATKTPDAGAPSDADTLRRAVHRSIKEDQPEVIVRVGEPTRYPDLSPQRRCLATGKPLREIVGTWTPWLAHDAQRWEKMFRLGVHTHLVVPLRARGTTMGVVTLLRWKNPDPFDEDDLLLVEDLVGRAAMCVDNARRFAREHQAALTLQTSLLPLALPEHTAVEVAYRYLPADAESGVGGDWFDVIPLSGARVALVVGDVVGHGLHAAASMGRLRAAVQTLADLDLPPDEVLARVDDLVVRLSDEAEAAAQEPMVIGATCVYAVYDPIARKIVVARAGHPSPAIAHLTEPVEFPDIPAGPPLGLGGLPFESAEVAVEEGSVIALYTDGLIEASDRDVDVGMERLCFTLAHPDRPLEEICDIMVRTLLPDRPRDDVAFLIARTHVLSADRVASWEVPTDPSAVRVARENVTGQLSRWGLDDMVFTTELIVSELLTNAIRHACGPIGLRLIHERTLICEVSDASNTSPHMRRALGTDEGGRGLFLVAQVAQRWGTRYTSSGKTIWAEQQLPRSPLRQARC</sequence>
<dbReference type="Pfam" id="PF13581">
    <property type="entry name" value="HATPase_c_2"/>
    <property type="match status" value="1"/>
</dbReference>
<comment type="caution">
    <text evidence="3">The sequence shown here is derived from an EMBL/GenBank/DDBJ whole genome shotgun (WGS) entry which is preliminary data.</text>
</comment>
<dbReference type="InterPro" id="IPR001932">
    <property type="entry name" value="PPM-type_phosphatase-like_dom"/>
</dbReference>
<dbReference type="InterPro" id="IPR036890">
    <property type="entry name" value="HATPase_C_sf"/>
</dbReference>
<dbReference type="Pfam" id="PF07228">
    <property type="entry name" value="SpoIIE"/>
    <property type="match status" value="1"/>
</dbReference>
<dbReference type="Pfam" id="PF08448">
    <property type="entry name" value="PAS_4"/>
    <property type="match status" value="1"/>
</dbReference>
<dbReference type="FunFam" id="3.60.40.10:FF:000031">
    <property type="entry name" value="PAS sensor protein"/>
    <property type="match status" value="1"/>
</dbReference>
<dbReference type="Gene3D" id="3.30.450.20">
    <property type="entry name" value="PAS domain"/>
    <property type="match status" value="2"/>
</dbReference>
<dbReference type="PROSITE" id="PS50112">
    <property type="entry name" value="PAS"/>
    <property type="match status" value="1"/>
</dbReference>
<dbReference type="CDD" id="cd16936">
    <property type="entry name" value="HATPase_RsbW-like"/>
    <property type="match status" value="1"/>
</dbReference>
<dbReference type="SUPFAM" id="SSF55874">
    <property type="entry name" value="ATPase domain of HSP90 chaperone/DNA topoisomerase II/histidine kinase"/>
    <property type="match status" value="1"/>
</dbReference>
<reference evidence="3" key="2">
    <citation type="submission" date="2020-09" db="EMBL/GenBank/DDBJ databases">
        <authorList>
            <person name="Sun Q."/>
            <person name="Ohkuma M."/>
        </authorList>
    </citation>
    <scope>NUCLEOTIDE SEQUENCE</scope>
    <source>
        <strain evidence="3">JCM 3302</strain>
    </source>
</reference>
<evidence type="ECO:0000313" key="4">
    <source>
        <dbReference type="Proteomes" id="UP000641386"/>
    </source>
</evidence>
<proteinExistence type="predicted"/>
<dbReference type="CDD" id="cd00130">
    <property type="entry name" value="PAS"/>
    <property type="match status" value="1"/>
</dbReference>
<dbReference type="InterPro" id="IPR036457">
    <property type="entry name" value="PPM-type-like_dom_sf"/>
</dbReference>
<dbReference type="GO" id="GO:0016791">
    <property type="term" value="F:phosphatase activity"/>
    <property type="evidence" value="ECO:0007669"/>
    <property type="project" value="TreeGrafter"/>
</dbReference>
<evidence type="ECO:0000259" key="2">
    <source>
        <dbReference type="PROSITE" id="PS50112"/>
    </source>
</evidence>
<dbReference type="RefSeq" id="WP_189907079.1">
    <property type="nucleotide sequence ID" value="NZ_BNBC01000050.1"/>
</dbReference>
<dbReference type="SUPFAM" id="SSF55781">
    <property type="entry name" value="GAF domain-like"/>
    <property type="match status" value="1"/>
</dbReference>
<feature type="domain" description="PAS" evidence="2">
    <location>
        <begin position="16"/>
        <end position="53"/>
    </location>
</feature>
<dbReference type="InterPro" id="IPR003594">
    <property type="entry name" value="HATPase_dom"/>
</dbReference>
<dbReference type="PANTHER" id="PTHR43156:SF2">
    <property type="entry name" value="STAGE II SPORULATION PROTEIN E"/>
    <property type="match status" value="1"/>
</dbReference>
<evidence type="ECO:0000313" key="3">
    <source>
        <dbReference type="EMBL" id="GHF06288.1"/>
    </source>
</evidence>
<dbReference type="SMART" id="SM00065">
    <property type="entry name" value="GAF"/>
    <property type="match status" value="1"/>
</dbReference>
<keyword evidence="1" id="KW-0378">Hydrolase</keyword>
<reference evidence="3" key="1">
    <citation type="journal article" date="2014" name="Int. J. Syst. Evol. Microbiol.">
        <title>Complete genome sequence of Corynebacterium casei LMG S-19264T (=DSM 44701T), isolated from a smear-ripened cheese.</title>
        <authorList>
            <consortium name="US DOE Joint Genome Institute (JGI-PGF)"/>
            <person name="Walter F."/>
            <person name="Albersmeier A."/>
            <person name="Kalinowski J."/>
            <person name="Ruckert C."/>
        </authorList>
    </citation>
    <scope>NUCLEOTIDE SEQUENCE</scope>
    <source>
        <strain evidence="3">JCM 3302</strain>
    </source>
</reference>
<dbReference type="Gene3D" id="3.30.565.10">
    <property type="entry name" value="Histidine kinase-like ATPase, C-terminal domain"/>
    <property type="match status" value="1"/>
</dbReference>
<dbReference type="Gene3D" id="3.30.450.40">
    <property type="match status" value="1"/>
</dbReference>
<evidence type="ECO:0000256" key="1">
    <source>
        <dbReference type="ARBA" id="ARBA00022801"/>
    </source>
</evidence>
<dbReference type="SUPFAM" id="SSF55785">
    <property type="entry name" value="PYP-like sensor domain (PAS domain)"/>
    <property type="match status" value="1"/>
</dbReference>
<dbReference type="SUPFAM" id="SSF81606">
    <property type="entry name" value="PP2C-like"/>
    <property type="match status" value="1"/>
</dbReference>
<organism evidence="3 4">
    <name type="scientific">Streptomyces spiralis</name>
    <dbReference type="NCBI Taxonomy" id="66376"/>
    <lineage>
        <taxon>Bacteria</taxon>
        <taxon>Bacillati</taxon>
        <taxon>Actinomycetota</taxon>
        <taxon>Actinomycetes</taxon>
        <taxon>Kitasatosporales</taxon>
        <taxon>Streptomycetaceae</taxon>
        <taxon>Streptomyces</taxon>
    </lineage>
</organism>
<dbReference type="Pfam" id="PF01590">
    <property type="entry name" value="GAF"/>
    <property type="match status" value="1"/>
</dbReference>
<dbReference type="InterPro" id="IPR013656">
    <property type="entry name" value="PAS_4"/>
</dbReference>
<accession>A0A919AHC4</accession>
<dbReference type="Proteomes" id="UP000641386">
    <property type="component" value="Unassembled WGS sequence"/>
</dbReference>
<dbReference type="AlphaFoldDB" id="A0A919AHC4"/>
<dbReference type="PANTHER" id="PTHR43156">
    <property type="entry name" value="STAGE II SPORULATION PROTEIN E-RELATED"/>
    <property type="match status" value="1"/>
</dbReference>
<dbReference type="FunFam" id="3.30.450.40:FF:000035">
    <property type="entry name" value="PAS sensor protein"/>
    <property type="match status" value="1"/>
</dbReference>
<gene>
    <name evidence="3" type="ORF">GCM10014715_72890</name>
</gene>
<name>A0A919AHC4_9ACTN</name>
<dbReference type="InterPro" id="IPR003018">
    <property type="entry name" value="GAF"/>
</dbReference>